<dbReference type="InterPro" id="IPR012547">
    <property type="entry name" value="PDDEXK_9"/>
</dbReference>
<evidence type="ECO:0008006" key="2">
    <source>
        <dbReference type="Google" id="ProtNLM"/>
    </source>
</evidence>
<dbReference type="EMBL" id="VSSQ01000072">
    <property type="protein sequence ID" value="MPL73325.1"/>
    <property type="molecule type" value="Genomic_DNA"/>
</dbReference>
<name>A0A644U241_9ZZZZ</name>
<dbReference type="PANTHER" id="PTHR34825">
    <property type="entry name" value="CONSERVED PROTEIN, WITH A WEAK D-GALACTARATE DEHYDRATASE/ALTRONATE HYDROLASE DOMAIN"/>
    <property type="match status" value="1"/>
</dbReference>
<sequence>MNTITDIEKYLFDFFSNRFEEINSMFYSTRRSRVYDIYPLKEGTEIMDFINSIHGNIEERFYFEKLVPHKFATPENLIKSLNAFKKYLCENKKLIENNLNESNNCNPICYWYELLNELIDLIDHINKMYESSNTSIPYEDLRYYLIVGDVDGFIKLLKSLLASLPYSINKISEGYYHSNVHIILKLLGFDINSEETTNIGRIDATIRFYDYIYIFEFKFDVKKDNSKEALQQIIEKKYSEKFEIDKKKIIAIGVSFSSEERNINGYKIKLIKN</sequence>
<reference evidence="1" key="1">
    <citation type="submission" date="2019-08" db="EMBL/GenBank/DDBJ databases">
        <authorList>
            <person name="Kucharzyk K."/>
            <person name="Murdoch R.W."/>
            <person name="Higgins S."/>
            <person name="Loffler F."/>
        </authorList>
    </citation>
    <scope>NUCLEOTIDE SEQUENCE</scope>
</reference>
<proteinExistence type="predicted"/>
<dbReference type="PANTHER" id="PTHR34825:SF1">
    <property type="entry name" value="AAA-ATPASE-LIKE DOMAIN-CONTAINING PROTEIN"/>
    <property type="match status" value="1"/>
</dbReference>
<protein>
    <recommendedName>
        <fullName evidence="2">AAA-ATPase-like domain-containing protein</fullName>
    </recommendedName>
</protein>
<evidence type="ECO:0000313" key="1">
    <source>
        <dbReference type="EMBL" id="MPL73325.1"/>
    </source>
</evidence>
<comment type="caution">
    <text evidence="1">The sequence shown here is derived from an EMBL/GenBank/DDBJ whole genome shotgun (WGS) entry which is preliminary data.</text>
</comment>
<organism evidence="1">
    <name type="scientific">bioreactor metagenome</name>
    <dbReference type="NCBI Taxonomy" id="1076179"/>
    <lineage>
        <taxon>unclassified sequences</taxon>
        <taxon>metagenomes</taxon>
        <taxon>ecological metagenomes</taxon>
    </lineage>
</organism>
<dbReference type="AlphaFoldDB" id="A0A644U241"/>
<gene>
    <name evidence="1" type="ORF">SDC9_19124</name>
</gene>
<accession>A0A644U241</accession>
<dbReference type="Pfam" id="PF08011">
    <property type="entry name" value="PDDEXK_9"/>
    <property type="match status" value="1"/>
</dbReference>